<dbReference type="Gene3D" id="2.160.20.120">
    <property type="match status" value="1"/>
</dbReference>
<proteinExistence type="predicted"/>
<evidence type="ECO:0000313" key="3">
    <source>
        <dbReference type="Proteomes" id="UP000241960"/>
    </source>
</evidence>
<dbReference type="Pfam" id="PF13349">
    <property type="entry name" value="DUF4097"/>
    <property type="match status" value="1"/>
</dbReference>
<dbReference type="RefSeq" id="WP_107544797.1">
    <property type="nucleotide sequence ID" value="NZ_PZFQ01000005.1"/>
</dbReference>
<reference evidence="2 3" key="1">
    <citation type="journal article" date="2016" name="Front. Microbiol.">
        <title>Comprehensive Phylogenetic Analysis of Bovine Non-aureus Staphylococci Species Based on Whole-Genome Sequencing.</title>
        <authorList>
            <person name="Naushad S."/>
            <person name="Barkema H.W."/>
            <person name="Luby C."/>
            <person name="Condas L.A."/>
            <person name="Nobrega D.B."/>
            <person name="Carson D.A."/>
            <person name="De Buck J."/>
        </authorList>
    </citation>
    <scope>NUCLEOTIDE SEQUENCE [LARGE SCALE GENOMIC DNA]</scope>
    <source>
        <strain evidence="2 3">SNUC 1231</strain>
    </source>
</reference>
<protein>
    <recommendedName>
        <fullName evidence="1">DUF4097 domain-containing protein</fullName>
    </recommendedName>
</protein>
<evidence type="ECO:0000259" key="1">
    <source>
        <dbReference type="Pfam" id="PF13349"/>
    </source>
</evidence>
<dbReference type="AlphaFoldDB" id="A0A9Q6MVJ9"/>
<evidence type="ECO:0000313" key="2">
    <source>
        <dbReference type="EMBL" id="PTI77091.1"/>
    </source>
</evidence>
<organism evidence="2 3">
    <name type="scientific">Staphylococcus succinus</name>
    <dbReference type="NCBI Taxonomy" id="61015"/>
    <lineage>
        <taxon>Bacteria</taxon>
        <taxon>Bacillati</taxon>
        <taxon>Bacillota</taxon>
        <taxon>Bacilli</taxon>
        <taxon>Bacillales</taxon>
        <taxon>Staphylococcaceae</taxon>
        <taxon>Staphylococcus</taxon>
    </lineage>
</organism>
<gene>
    <name evidence="2" type="ORF">BU058_02235</name>
</gene>
<feature type="domain" description="DUF4097" evidence="1">
    <location>
        <begin position="45"/>
        <end position="282"/>
    </location>
</feature>
<dbReference type="EMBL" id="PZFQ01000005">
    <property type="protein sequence ID" value="PTI77091.1"/>
    <property type="molecule type" value="Genomic_DNA"/>
</dbReference>
<sequence length="283" mass="31892">MKKLFIGGLVLFITCFLLGCLTWFSFEKQNNQLNYVNKTFDNDNISNLKIDSQNSVIEVKKGDKFSVHYTGKKNVDVTNEKKSLIIRQNSNTKDHYGLNFNPFRRANSKMIVTVPEKKINELVLSSQINSISVDDVDMKSAKFLMTDSGGASVKLDNSNVDQLYYRGVNSPVHLTNDKIQNANIKIKNEDITVNDSLIEKSVLLANKGDINLSKMDIESDFKASTQDGDIQMTYNKAPQNTLLKLNPEKGKAVINNKHFEDDKVGNGDNDLEFYTSHGDIHID</sequence>
<dbReference type="Proteomes" id="UP000241960">
    <property type="component" value="Unassembled WGS sequence"/>
</dbReference>
<comment type="caution">
    <text evidence="2">The sequence shown here is derived from an EMBL/GenBank/DDBJ whole genome shotgun (WGS) entry which is preliminary data.</text>
</comment>
<accession>A0A9Q6MVJ9</accession>
<name>A0A9Q6MVJ9_9STAP</name>
<dbReference type="InterPro" id="IPR025164">
    <property type="entry name" value="Toastrack_DUF4097"/>
</dbReference>
<dbReference type="PROSITE" id="PS51257">
    <property type="entry name" value="PROKAR_LIPOPROTEIN"/>
    <property type="match status" value="1"/>
</dbReference>